<evidence type="ECO:0000313" key="1">
    <source>
        <dbReference type="EMBL" id="MBO8432064.1"/>
    </source>
</evidence>
<gene>
    <name evidence="1" type="ORF">IAB08_02060</name>
</gene>
<accession>A0A9D9H0Z4</accession>
<dbReference type="Proteomes" id="UP000823612">
    <property type="component" value="Unassembled WGS sequence"/>
</dbReference>
<sequence>MDGKTVTFVKNCLVIRGSSLASDNVADNIDQFVRDVQQGTFRWIV</sequence>
<dbReference type="AlphaFoldDB" id="A0A9D9H0Z4"/>
<comment type="caution">
    <text evidence="1">The sequence shown here is derived from an EMBL/GenBank/DDBJ whole genome shotgun (WGS) entry which is preliminary data.</text>
</comment>
<reference evidence="1" key="1">
    <citation type="submission" date="2020-10" db="EMBL/GenBank/DDBJ databases">
        <authorList>
            <person name="Gilroy R."/>
        </authorList>
    </citation>
    <scope>NUCLEOTIDE SEQUENCE</scope>
    <source>
        <strain evidence="1">2889</strain>
    </source>
</reference>
<organism evidence="1 2">
    <name type="scientific">Candidatus Pullibacteroides excrementavium</name>
    <dbReference type="NCBI Taxonomy" id="2840905"/>
    <lineage>
        <taxon>Bacteria</taxon>
        <taxon>Pseudomonadati</taxon>
        <taxon>Bacteroidota</taxon>
        <taxon>Bacteroidia</taxon>
        <taxon>Bacteroidales</taxon>
        <taxon>Candidatus Pullibacteroides</taxon>
    </lineage>
</organism>
<evidence type="ECO:0000313" key="2">
    <source>
        <dbReference type="Proteomes" id="UP000823612"/>
    </source>
</evidence>
<reference evidence="1" key="2">
    <citation type="journal article" date="2021" name="PeerJ">
        <title>Extensive microbial diversity within the chicken gut microbiome revealed by metagenomics and culture.</title>
        <authorList>
            <person name="Gilroy R."/>
            <person name="Ravi A."/>
            <person name="Getino M."/>
            <person name="Pursley I."/>
            <person name="Horton D.L."/>
            <person name="Alikhan N.F."/>
            <person name="Baker D."/>
            <person name="Gharbi K."/>
            <person name="Hall N."/>
            <person name="Watson M."/>
            <person name="Adriaenssens E.M."/>
            <person name="Foster-Nyarko E."/>
            <person name="Jarju S."/>
            <person name="Secka A."/>
            <person name="Antonio M."/>
            <person name="Oren A."/>
            <person name="Chaudhuri R.R."/>
            <person name="La Ragione R."/>
            <person name="Hildebrand F."/>
            <person name="Pallen M.J."/>
        </authorList>
    </citation>
    <scope>NUCLEOTIDE SEQUENCE</scope>
    <source>
        <strain evidence="1">2889</strain>
    </source>
</reference>
<protein>
    <submittedName>
        <fullName evidence="1">Uncharacterized protein</fullName>
    </submittedName>
</protein>
<dbReference type="EMBL" id="JADIMZ010000028">
    <property type="protein sequence ID" value="MBO8432064.1"/>
    <property type="molecule type" value="Genomic_DNA"/>
</dbReference>
<proteinExistence type="predicted"/>
<name>A0A9D9H0Z4_9BACT</name>